<feature type="transmembrane region" description="Helical" evidence="3">
    <location>
        <begin position="240"/>
        <end position="261"/>
    </location>
</feature>
<comment type="cofactor">
    <cofactor evidence="1">
        <name>Mg(2+)</name>
        <dbReference type="ChEBI" id="CHEBI:18420"/>
    </cofactor>
</comment>
<feature type="chain" id="PRO_5046782884" evidence="4">
    <location>
        <begin position="21"/>
        <end position="485"/>
    </location>
</feature>
<keyword evidence="7" id="KW-1185">Reference proteome</keyword>
<dbReference type="PANTHER" id="PTHR43046:SF14">
    <property type="entry name" value="MUTT_NUDIX FAMILY PROTEIN"/>
    <property type="match status" value="1"/>
</dbReference>
<dbReference type="Pfam" id="PF01569">
    <property type="entry name" value="PAP2"/>
    <property type="match status" value="1"/>
</dbReference>
<dbReference type="InterPro" id="IPR015797">
    <property type="entry name" value="NUDIX_hydrolase-like_dom_sf"/>
</dbReference>
<dbReference type="InterPro" id="IPR036938">
    <property type="entry name" value="PAP2/HPO_sf"/>
</dbReference>
<feature type="transmembrane region" description="Helical" evidence="3">
    <location>
        <begin position="281"/>
        <end position="302"/>
    </location>
</feature>
<dbReference type="Gene3D" id="3.90.79.10">
    <property type="entry name" value="Nucleoside Triphosphate Pyrophosphohydrolase"/>
    <property type="match status" value="1"/>
</dbReference>
<dbReference type="InterPro" id="IPR000086">
    <property type="entry name" value="NUDIX_hydrolase_dom"/>
</dbReference>
<sequence length="485" mass="53869">MNIVRLIVVSVFFLAFNVFAQASGNAINSTLPIKAADCLIVDEAGNILMVQEVISGKFSIPGGAIIDDESPAMAAIREVYEETGFHISVGDMIARTYNSAIFSCQIKTPTPYFVDETGKRVVMGWSAPHFGKEVKRVLLLPNTARMRNNYRFPEHKWMFPKWVPEVPASDFVLSPGEEKGLTPFYRSQLNALQALHSASVSSRGFIYTSNTLIAFGSLFTPLFFVLSLAFIRAFHGHRALLIYGAGLLGVSFFSLLLSTVIELPRPYFIDPVFGEQDTIGYTLPSMTLALTAFMFCWFVLSWDKEKQPKGRKRLALLGIVVVMLVSGKSLLQGEHFPSDLFVGVLIGVAASFALRRAKDLRFSNRNRVLISARFWLLAFVFNAVIGLWIHKPQIIYLSAICLGTYCSLLCLKIYPIYVSAVRRPAKVTFFALATVGILLLVTSNLYVTGKYAINQIVVAMNCGTAWAIAVLLLVVTPRVFLRLMR</sequence>
<dbReference type="SUPFAM" id="SSF55811">
    <property type="entry name" value="Nudix"/>
    <property type="match status" value="1"/>
</dbReference>
<dbReference type="Pfam" id="PF00293">
    <property type="entry name" value="NUDIX"/>
    <property type="match status" value="1"/>
</dbReference>
<keyword evidence="4" id="KW-0732">Signal</keyword>
<feature type="domain" description="Nudix hydrolase" evidence="5">
    <location>
        <begin position="31"/>
        <end position="179"/>
    </location>
</feature>
<feature type="transmembrane region" description="Helical" evidence="3">
    <location>
        <begin position="337"/>
        <end position="356"/>
    </location>
</feature>
<dbReference type="Gene3D" id="1.20.144.10">
    <property type="entry name" value="Phosphatidic acid phosphatase type 2/haloperoxidase"/>
    <property type="match status" value="1"/>
</dbReference>
<dbReference type="PANTHER" id="PTHR43046">
    <property type="entry name" value="GDP-MANNOSE MANNOSYL HYDROLASE"/>
    <property type="match status" value="1"/>
</dbReference>
<dbReference type="Proteomes" id="UP001149400">
    <property type="component" value="Unassembled WGS sequence"/>
</dbReference>
<feature type="transmembrane region" description="Helical" evidence="3">
    <location>
        <begin position="212"/>
        <end position="231"/>
    </location>
</feature>
<dbReference type="RefSeq" id="WP_274165436.1">
    <property type="nucleotide sequence ID" value="NZ_JAJUBC010000018.1"/>
</dbReference>
<reference evidence="6" key="1">
    <citation type="submission" date="2021-12" db="EMBL/GenBank/DDBJ databases">
        <title>Enterovibrio ZSDZ35 sp. nov. and Enterovibrio ZSDZ42 sp. nov., isolated from coastal seawater in Qingdao.</title>
        <authorList>
            <person name="Zhang P."/>
        </authorList>
    </citation>
    <scope>NUCLEOTIDE SEQUENCE</scope>
    <source>
        <strain evidence="6">ZSDZ42</strain>
    </source>
</reference>
<dbReference type="SUPFAM" id="SSF48317">
    <property type="entry name" value="Acid phosphatase/Vanadium-dependent haloperoxidase"/>
    <property type="match status" value="1"/>
</dbReference>
<evidence type="ECO:0000313" key="7">
    <source>
        <dbReference type="Proteomes" id="UP001149400"/>
    </source>
</evidence>
<feature type="transmembrane region" description="Helical" evidence="3">
    <location>
        <begin position="368"/>
        <end position="389"/>
    </location>
</feature>
<keyword evidence="3" id="KW-0472">Membrane</keyword>
<dbReference type="EMBL" id="JAJUBC010000018">
    <property type="protein sequence ID" value="MDD1794615.1"/>
    <property type="molecule type" value="Genomic_DNA"/>
</dbReference>
<proteinExistence type="predicted"/>
<keyword evidence="2" id="KW-0378">Hydrolase</keyword>
<evidence type="ECO:0000259" key="5">
    <source>
        <dbReference type="PROSITE" id="PS51462"/>
    </source>
</evidence>
<feature type="transmembrane region" description="Helical" evidence="3">
    <location>
        <begin position="314"/>
        <end position="331"/>
    </location>
</feature>
<dbReference type="InterPro" id="IPR020084">
    <property type="entry name" value="NUDIX_hydrolase_CS"/>
</dbReference>
<comment type="caution">
    <text evidence="6">The sequence shown here is derived from an EMBL/GenBank/DDBJ whole genome shotgun (WGS) entry which is preliminary data.</text>
</comment>
<feature type="signal peptide" evidence="4">
    <location>
        <begin position="1"/>
        <end position="20"/>
    </location>
</feature>
<dbReference type="PROSITE" id="PS51462">
    <property type="entry name" value="NUDIX"/>
    <property type="match status" value="1"/>
</dbReference>
<keyword evidence="3" id="KW-0812">Transmembrane</keyword>
<evidence type="ECO:0000313" key="6">
    <source>
        <dbReference type="EMBL" id="MDD1794615.1"/>
    </source>
</evidence>
<evidence type="ECO:0000256" key="4">
    <source>
        <dbReference type="SAM" id="SignalP"/>
    </source>
</evidence>
<protein>
    <submittedName>
        <fullName evidence="6">Phosphatase PAP2 family protein</fullName>
    </submittedName>
</protein>
<evidence type="ECO:0000256" key="3">
    <source>
        <dbReference type="SAM" id="Phobius"/>
    </source>
</evidence>
<feature type="transmembrane region" description="Helical" evidence="3">
    <location>
        <begin position="427"/>
        <end position="447"/>
    </location>
</feature>
<feature type="transmembrane region" description="Helical" evidence="3">
    <location>
        <begin position="395"/>
        <end position="415"/>
    </location>
</feature>
<gene>
    <name evidence="6" type="ORF">LRP50_15890</name>
</gene>
<organism evidence="6 7">
    <name type="scientific">Enterovibrio gelatinilyticus</name>
    <dbReference type="NCBI Taxonomy" id="2899819"/>
    <lineage>
        <taxon>Bacteria</taxon>
        <taxon>Pseudomonadati</taxon>
        <taxon>Pseudomonadota</taxon>
        <taxon>Gammaproteobacteria</taxon>
        <taxon>Vibrionales</taxon>
        <taxon>Vibrionaceae</taxon>
        <taxon>Enterovibrio</taxon>
    </lineage>
</organism>
<dbReference type="PROSITE" id="PS00893">
    <property type="entry name" value="NUDIX_BOX"/>
    <property type="match status" value="1"/>
</dbReference>
<feature type="transmembrane region" description="Helical" evidence="3">
    <location>
        <begin position="453"/>
        <end position="475"/>
    </location>
</feature>
<accession>A0ABT5R2W9</accession>
<dbReference type="InterPro" id="IPR000326">
    <property type="entry name" value="PAP2/HPO"/>
</dbReference>
<name>A0ABT5R2W9_9GAMM</name>
<dbReference type="CDD" id="cd02883">
    <property type="entry name" value="NUDIX_Hydrolase"/>
    <property type="match status" value="1"/>
</dbReference>
<dbReference type="CDD" id="cd01610">
    <property type="entry name" value="PAP2_like"/>
    <property type="match status" value="1"/>
</dbReference>
<keyword evidence="3" id="KW-1133">Transmembrane helix</keyword>
<evidence type="ECO:0000256" key="1">
    <source>
        <dbReference type="ARBA" id="ARBA00001946"/>
    </source>
</evidence>
<evidence type="ECO:0000256" key="2">
    <source>
        <dbReference type="ARBA" id="ARBA00022801"/>
    </source>
</evidence>
<dbReference type="SMART" id="SM00014">
    <property type="entry name" value="acidPPc"/>
    <property type="match status" value="1"/>
</dbReference>